<organism evidence="2">
    <name type="scientific">Clostridium butyricum</name>
    <dbReference type="NCBI Taxonomy" id="1492"/>
    <lineage>
        <taxon>Bacteria</taxon>
        <taxon>Bacillati</taxon>
        <taxon>Bacillota</taxon>
        <taxon>Clostridia</taxon>
        <taxon>Eubacteriales</taxon>
        <taxon>Clostridiaceae</taxon>
        <taxon>Clostridium</taxon>
    </lineage>
</organism>
<name>A0A6N3FMA1_CLOBU</name>
<evidence type="ECO:0000313" key="2">
    <source>
        <dbReference type="EMBL" id="VYU53204.1"/>
    </source>
</evidence>
<accession>A0A6N3FMA1</accession>
<sequence length="201" mass="24006">MKLIDRYICEFMNEKNLSDEEKDMLITSECPCDSFNDVDSDGTGIYCANDKKEENKCYKCWNRECDYERKIVFPAIYKHFKHTEDGMLNNYMYVTMGIIKFIAFDDYGKYISEPYTYLKRFSAQHTERSSKPVSGSYITIIEKDGCFYSPNIEENEELVLYKSLYDGHKAYARPLEMFLSKVDHEKYPDIKQKYRFEIVRY</sequence>
<feature type="domain" description="DUF1653" evidence="1">
    <location>
        <begin position="153"/>
        <end position="197"/>
    </location>
</feature>
<reference evidence="2" key="1">
    <citation type="submission" date="2019-11" db="EMBL/GenBank/DDBJ databases">
        <authorList>
            <person name="Feng L."/>
        </authorList>
    </citation>
    <scope>NUCLEOTIDE SEQUENCE</scope>
    <source>
        <strain evidence="2">CButyricumLFYP62</strain>
    </source>
</reference>
<dbReference type="EMBL" id="CACRTU010000024">
    <property type="protein sequence ID" value="VYU53204.1"/>
    <property type="molecule type" value="Genomic_DNA"/>
</dbReference>
<protein>
    <recommendedName>
        <fullName evidence="1">DUF1653 domain-containing protein</fullName>
    </recommendedName>
</protein>
<evidence type="ECO:0000259" key="1">
    <source>
        <dbReference type="Pfam" id="PF07866"/>
    </source>
</evidence>
<proteinExistence type="predicted"/>
<dbReference type="InterPro" id="IPR037135">
    <property type="entry name" value="DUF1653-like_dom_sf"/>
</dbReference>
<dbReference type="AlphaFoldDB" id="A0A6N3FMA1"/>
<gene>
    <name evidence="2" type="ORF">CBLFYP62_02649</name>
</gene>
<dbReference type="Gene3D" id="2.30.30.320">
    <property type="entry name" value="DUF1653-like domain"/>
    <property type="match status" value="1"/>
</dbReference>
<dbReference type="InterPro" id="IPR023387">
    <property type="entry name" value="DUF1653-like_dom"/>
</dbReference>
<dbReference type="RefSeq" id="WP_421757380.1">
    <property type="nucleotide sequence ID" value="NZ_CACRTU010000024.1"/>
</dbReference>
<dbReference type="Pfam" id="PF07866">
    <property type="entry name" value="DUF1653"/>
    <property type="match status" value="1"/>
</dbReference>